<evidence type="ECO:0008006" key="4">
    <source>
        <dbReference type="Google" id="ProtNLM"/>
    </source>
</evidence>
<feature type="transmembrane region" description="Helical" evidence="1">
    <location>
        <begin position="95"/>
        <end position="115"/>
    </location>
</feature>
<organism evidence="2 3">
    <name type="scientific">Labrys miyagiensis</name>
    <dbReference type="NCBI Taxonomy" id="346912"/>
    <lineage>
        <taxon>Bacteria</taxon>
        <taxon>Pseudomonadati</taxon>
        <taxon>Pseudomonadota</taxon>
        <taxon>Alphaproteobacteria</taxon>
        <taxon>Hyphomicrobiales</taxon>
        <taxon>Xanthobacteraceae</taxon>
        <taxon>Labrys</taxon>
    </lineage>
</organism>
<evidence type="ECO:0000313" key="2">
    <source>
        <dbReference type="EMBL" id="GLS20460.1"/>
    </source>
</evidence>
<name>A0ABQ6CKU6_9HYPH</name>
<proteinExistence type="predicted"/>
<accession>A0ABQ6CKU6</accession>
<feature type="transmembrane region" description="Helical" evidence="1">
    <location>
        <begin position="15"/>
        <end position="39"/>
    </location>
</feature>
<dbReference type="RefSeq" id="WP_284313544.1">
    <property type="nucleotide sequence ID" value="NZ_BSPC01000028.1"/>
</dbReference>
<keyword evidence="1" id="KW-0472">Membrane</keyword>
<evidence type="ECO:0000313" key="3">
    <source>
        <dbReference type="Proteomes" id="UP001156882"/>
    </source>
</evidence>
<protein>
    <recommendedName>
        <fullName evidence="4">DoxX family protein</fullName>
    </recommendedName>
</protein>
<dbReference type="EMBL" id="BSPC01000028">
    <property type="protein sequence ID" value="GLS20460.1"/>
    <property type="molecule type" value="Genomic_DNA"/>
</dbReference>
<sequence>MAPASSSDARTKALVLWGLRILVALVFTTPALLTLGGLAPMIRQFDAFGFGPWFRITVSLVQIAAALLVLLPAASLAAAIVLLLLDAAILLSEVFVVHGGFIHLVLFALPLLALISVQSGRFDRRLAELDKEA</sequence>
<evidence type="ECO:0000256" key="1">
    <source>
        <dbReference type="SAM" id="Phobius"/>
    </source>
</evidence>
<dbReference type="Proteomes" id="UP001156882">
    <property type="component" value="Unassembled WGS sequence"/>
</dbReference>
<keyword evidence="1" id="KW-1133">Transmembrane helix</keyword>
<keyword evidence="1" id="KW-0812">Transmembrane</keyword>
<feature type="transmembrane region" description="Helical" evidence="1">
    <location>
        <begin position="60"/>
        <end position="89"/>
    </location>
</feature>
<comment type="caution">
    <text evidence="2">The sequence shown here is derived from an EMBL/GenBank/DDBJ whole genome shotgun (WGS) entry which is preliminary data.</text>
</comment>
<gene>
    <name evidence="2" type="ORF">GCM10007874_34770</name>
</gene>
<keyword evidence="3" id="KW-1185">Reference proteome</keyword>
<reference evidence="3" key="1">
    <citation type="journal article" date="2019" name="Int. J. Syst. Evol. Microbiol.">
        <title>The Global Catalogue of Microorganisms (GCM) 10K type strain sequencing project: providing services to taxonomists for standard genome sequencing and annotation.</title>
        <authorList>
            <consortium name="The Broad Institute Genomics Platform"/>
            <consortium name="The Broad Institute Genome Sequencing Center for Infectious Disease"/>
            <person name="Wu L."/>
            <person name="Ma J."/>
        </authorList>
    </citation>
    <scope>NUCLEOTIDE SEQUENCE [LARGE SCALE GENOMIC DNA]</scope>
    <source>
        <strain evidence="3">NBRC 101365</strain>
    </source>
</reference>